<keyword evidence="2" id="KW-1185">Reference proteome</keyword>
<accession>A0A919SKI8</accession>
<evidence type="ECO:0000313" key="2">
    <source>
        <dbReference type="Proteomes" id="UP000680865"/>
    </source>
</evidence>
<dbReference type="AlphaFoldDB" id="A0A919SKI8"/>
<comment type="caution">
    <text evidence="1">The sequence shown here is derived from an EMBL/GenBank/DDBJ whole genome shotgun (WGS) entry which is preliminary data.</text>
</comment>
<organism evidence="1 2">
    <name type="scientific">Winogradskya consettensis</name>
    <dbReference type="NCBI Taxonomy" id="113560"/>
    <lineage>
        <taxon>Bacteria</taxon>
        <taxon>Bacillati</taxon>
        <taxon>Actinomycetota</taxon>
        <taxon>Actinomycetes</taxon>
        <taxon>Micromonosporales</taxon>
        <taxon>Micromonosporaceae</taxon>
        <taxon>Winogradskya</taxon>
    </lineage>
</organism>
<dbReference type="EMBL" id="BOQP01000016">
    <property type="protein sequence ID" value="GIM73157.1"/>
    <property type="molecule type" value="Genomic_DNA"/>
</dbReference>
<reference evidence="1" key="1">
    <citation type="submission" date="2021-03" db="EMBL/GenBank/DDBJ databases">
        <title>Whole genome shotgun sequence of Actinoplanes consettensis NBRC 14913.</title>
        <authorList>
            <person name="Komaki H."/>
            <person name="Tamura T."/>
        </authorList>
    </citation>
    <scope>NUCLEOTIDE SEQUENCE</scope>
    <source>
        <strain evidence="1">NBRC 14913</strain>
    </source>
</reference>
<evidence type="ECO:0000313" key="1">
    <source>
        <dbReference type="EMBL" id="GIM73157.1"/>
    </source>
</evidence>
<dbReference type="Proteomes" id="UP000680865">
    <property type="component" value="Unassembled WGS sequence"/>
</dbReference>
<protein>
    <submittedName>
        <fullName evidence="1">Uncharacterized protein</fullName>
    </submittedName>
</protein>
<gene>
    <name evidence="1" type="ORF">Aco04nite_33910</name>
</gene>
<sequence>MPRDQGRNPVARPLQAGTIPVLRRLLDGTRTFQPAAGNQVSASTGYIYPHESLTVPADRASGLNSALPAAV</sequence>
<dbReference type="RefSeq" id="WP_212998162.1">
    <property type="nucleotide sequence ID" value="NZ_BAAATW010000007.1"/>
</dbReference>
<name>A0A919SKI8_9ACTN</name>
<proteinExistence type="predicted"/>